<dbReference type="HOGENOM" id="CLU_842051_0_0_1"/>
<feature type="signal peptide" evidence="3">
    <location>
        <begin position="1"/>
        <end position="15"/>
    </location>
</feature>
<feature type="domain" description="Peptidase M12A" evidence="4">
    <location>
        <begin position="154"/>
        <end position="191"/>
    </location>
</feature>
<gene>
    <name evidence="5" type="ORF">DOTSEDRAFT_24325</name>
</gene>
<organism evidence="5 6">
    <name type="scientific">Dothistroma septosporum (strain NZE10 / CBS 128990)</name>
    <name type="common">Red band needle blight fungus</name>
    <name type="synonym">Mycosphaerella pini</name>
    <dbReference type="NCBI Taxonomy" id="675120"/>
    <lineage>
        <taxon>Eukaryota</taxon>
        <taxon>Fungi</taxon>
        <taxon>Dikarya</taxon>
        <taxon>Ascomycota</taxon>
        <taxon>Pezizomycotina</taxon>
        <taxon>Dothideomycetes</taxon>
        <taxon>Dothideomycetidae</taxon>
        <taxon>Mycosphaerellales</taxon>
        <taxon>Mycosphaerellaceae</taxon>
        <taxon>Dothistroma</taxon>
    </lineage>
</organism>
<dbReference type="Pfam" id="PF01400">
    <property type="entry name" value="Astacin"/>
    <property type="match status" value="1"/>
</dbReference>
<dbReference type="eggNOG" id="ENOG502S2ST">
    <property type="taxonomic scope" value="Eukaryota"/>
</dbReference>
<dbReference type="GO" id="GO:0006508">
    <property type="term" value="P:proteolysis"/>
    <property type="evidence" value="ECO:0007669"/>
    <property type="project" value="UniProtKB-KW"/>
</dbReference>
<evidence type="ECO:0000256" key="1">
    <source>
        <dbReference type="RuleBase" id="RU361183"/>
    </source>
</evidence>
<keyword evidence="6" id="KW-1185">Reference proteome</keyword>
<evidence type="ECO:0000259" key="4">
    <source>
        <dbReference type="Pfam" id="PF01400"/>
    </source>
</evidence>
<accession>N1PP83</accession>
<dbReference type="AlphaFoldDB" id="N1PP83"/>
<feature type="compositionally biased region" description="Acidic residues" evidence="2">
    <location>
        <begin position="301"/>
        <end position="310"/>
    </location>
</feature>
<keyword evidence="1" id="KW-0378">Hydrolase</keyword>
<reference evidence="5 6" key="2">
    <citation type="journal article" date="2012" name="PLoS Pathog.">
        <title>Diverse lifestyles and strategies of plant pathogenesis encoded in the genomes of eighteen Dothideomycetes fungi.</title>
        <authorList>
            <person name="Ohm R.A."/>
            <person name="Feau N."/>
            <person name="Henrissat B."/>
            <person name="Schoch C.L."/>
            <person name="Horwitz B.A."/>
            <person name="Barry K.W."/>
            <person name="Condon B.J."/>
            <person name="Copeland A.C."/>
            <person name="Dhillon B."/>
            <person name="Glaser F."/>
            <person name="Hesse C.N."/>
            <person name="Kosti I."/>
            <person name="LaButti K."/>
            <person name="Lindquist E.A."/>
            <person name="Lucas S."/>
            <person name="Salamov A.A."/>
            <person name="Bradshaw R.E."/>
            <person name="Ciuffetti L."/>
            <person name="Hamelin R.C."/>
            <person name="Kema G.H.J."/>
            <person name="Lawrence C."/>
            <person name="Scott J.A."/>
            <person name="Spatafora J.W."/>
            <person name="Turgeon B.G."/>
            <person name="de Wit P.J.G.M."/>
            <person name="Zhong S."/>
            <person name="Goodwin S.B."/>
            <person name="Grigoriev I.V."/>
        </authorList>
    </citation>
    <scope>NUCLEOTIDE SEQUENCE [LARGE SCALE GENOMIC DNA]</scope>
    <source>
        <strain evidence="6">NZE10 / CBS 128990</strain>
    </source>
</reference>
<keyword evidence="1" id="KW-0645">Protease</keyword>
<protein>
    <recommendedName>
        <fullName evidence="1">Metalloendopeptidase</fullName>
        <ecNumber evidence="1">3.4.24.-</ecNumber>
    </recommendedName>
</protein>
<dbReference type="OMA" id="DHEHARP"/>
<name>N1PP83_DOTSN</name>
<evidence type="ECO:0000313" key="5">
    <source>
        <dbReference type="EMBL" id="EME44254.1"/>
    </source>
</evidence>
<proteinExistence type="predicted"/>
<dbReference type="GO" id="GO:0046872">
    <property type="term" value="F:metal ion binding"/>
    <property type="evidence" value="ECO:0007669"/>
    <property type="project" value="UniProtKB-KW"/>
</dbReference>
<dbReference type="PRINTS" id="PR00480">
    <property type="entry name" value="ASTACIN"/>
</dbReference>
<dbReference type="EC" id="3.4.24.-" evidence="1"/>
<sequence length="330" mass="36425">MPVILLSGMLMLASACPQPEAIANKKRWYGVGNPAIPEPYTINSWPVVPVPGHAGEHEQPWDVAMQQSRLKIRPDRGVELDGDGRPLSKPEIHICGSAGVSADALYISDVTDTHEASQTTPGYYADDNESGRHLLKFSRSITKKGKYTAADGIILAHELGHAIGLDHEHARPDAAQWIDFRCENLQDYEHVKAKIAQSKSGDTIDAACKSRPLAIEYGFSAFAYLSDPRLGVMGQWQWSKTFDFESIMLYNSRSNSKDPNNLDVMTRRGKNGKAGQPEMGYMGEISVGDTARVAQLYADPEEKDFDPYEEGEWKPTSSALARRHLPTAIP</sequence>
<dbReference type="SUPFAM" id="SSF55486">
    <property type="entry name" value="Metalloproteases ('zincins'), catalytic domain"/>
    <property type="match status" value="1"/>
</dbReference>
<dbReference type="OrthoDB" id="291007at2759"/>
<dbReference type="InterPro" id="IPR001506">
    <property type="entry name" value="Peptidase_M12A"/>
</dbReference>
<keyword evidence="1" id="KW-0862">Zinc</keyword>
<dbReference type="Proteomes" id="UP000016933">
    <property type="component" value="Unassembled WGS sequence"/>
</dbReference>
<dbReference type="PANTHER" id="PTHR10127:SF850">
    <property type="entry name" value="METALLOENDOPEPTIDASE"/>
    <property type="match status" value="1"/>
</dbReference>
<evidence type="ECO:0000256" key="2">
    <source>
        <dbReference type="SAM" id="MobiDB-lite"/>
    </source>
</evidence>
<comment type="cofactor">
    <cofactor evidence="1">
        <name>Zn(2+)</name>
        <dbReference type="ChEBI" id="CHEBI:29105"/>
    </cofactor>
    <text evidence="1">Binds 1 zinc ion per subunit.</text>
</comment>
<keyword evidence="1" id="KW-0479">Metal-binding</keyword>
<evidence type="ECO:0000256" key="3">
    <source>
        <dbReference type="SAM" id="SignalP"/>
    </source>
</evidence>
<dbReference type="Gene3D" id="3.40.390.10">
    <property type="entry name" value="Collagenase (Catalytic Domain)"/>
    <property type="match status" value="1"/>
</dbReference>
<feature type="region of interest" description="Disordered" evidence="2">
    <location>
        <begin position="301"/>
        <end position="330"/>
    </location>
</feature>
<evidence type="ECO:0000313" key="6">
    <source>
        <dbReference type="Proteomes" id="UP000016933"/>
    </source>
</evidence>
<reference evidence="6" key="1">
    <citation type="journal article" date="2012" name="PLoS Genet.">
        <title>The genomes of the fungal plant pathogens Cladosporium fulvum and Dothistroma septosporum reveal adaptation to different hosts and lifestyles but also signatures of common ancestry.</title>
        <authorList>
            <person name="de Wit P.J.G.M."/>
            <person name="van der Burgt A."/>
            <person name="Oekmen B."/>
            <person name="Stergiopoulos I."/>
            <person name="Abd-Elsalam K.A."/>
            <person name="Aerts A.L."/>
            <person name="Bahkali A.H."/>
            <person name="Beenen H.G."/>
            <person name="Chettri P."/>
            <person name="Cox M.P."/>
            <person name="Datema E."/>
            <person name="de Vries R.P."/>
            <person name="Dhillon B."/>
            <person name="Ganley A.R."/>
            <person name="Griffiths S.A."/>
            <person name="Guo Y."/>
            <person name="Hamelin R.C."/>
            <person name="Henrissat B."/>
            <person name="Kabir M.S."/>
            <person name="Jashni M.K."/>
            <person name="Kema G."/>
            <person name="Klaubauf S."/>
            <person name="Lapidus A."/>
            <person name="Levasseur A."/>
            <person name="Lindquist E."/>
            <person name="Mehrabi R."/>
            <person name="Ohm R.A."/>
            <person name="Owen T.J."/>
            <person name="Salamov A."/>
            <person name="Schwelm A."/>
            <person name="Schijlen E."/>
            <person name="Sun H."/>
            <person name="van den Burg H.A."/>
            <person name="van Ham R.C.H.J."/>
            <person name="Zhang S."/>
            <person name="Goodwin S.B."/>
            <person name="Grigoriev I.V."/>
            <person name="Collemare J."/>
            <person name="Bradshaw R.E."/>
        </authorList>
    </citation>
    <scope>NUCLEOTIDE SEQUENCE [LARGE SCALE GENOMIC DNA]</scope>
    <source>
        <strain evidence="6">NZE10 / CBS 128990</strain>
    </source>
</reference>
<keyword evidence="3" id="KW-0732">Signal</keyword>
<dbReference type="PANTHER" id="PTHR10127">
    <property type="entry name" value="DISCOIDIN, CUB, EGF, LAMININ , AND ZINC METALLOPROTEASE DOMAIN CONTAINING"/>
    <property type="match status" value="1"/>
</dbReference>
<dbReference type="GO" id="GO:0004222">
    <property type="term" value="F:metalloendopeptidase activity"/>
    <property type="evidence" value="ECO:0007669"/>
    <property type="project" value="UniProtKB-UniRule"/>
</dbReference>
<dbReference type="EMBL" id="KB446539">
    <property type="protein sequence ID" value="EME44254.1"/>
    <property type="molecule type" value="Genomic_DNA"/>
</dbReference>
<dbReference type="STRING" id="675120.N1PP83"/>
<feature type="compositionally biased region" description="Basic residues" evidence="2">
    <location>
        <begin position="321"/>
        <end position="330"/>
    </location>
</feature>
<feature type="chain" id="PRO_5012677902" description="Metalloendopeptidase" evidence="3">
    <location>
        <begin position="16"/>
        <end position="330"/>
    </location>
</feature>
<dbReference type="InterPro" id="IPR024079">
    <property type="entry name" value="MetalloPept_cat_dom_sf"/>
</dbReference>
<keyword evidence="1" id="KW-0482">Metalloprotease</keyword>